<dbReference type="GeneID" id="59372626"/>
<comment type="caution">
    <text evidence="2">The sequence shown here is derived from an EMBL/GenBank/DDBJ whole genome shotgun (WGS) entry which is preliminary data.</text>
</comment>
<proteinExistence type="predicted"/>
<dbReference type="OrthoDB" id="2873112at2759"/>
<dbReference type="RefSeq" id="XP_036625569.1">
    <property type="nucleotide sequence ID" value="XM_036772411.1"/>
</dbReference>
<dbReference type="EMBL" id="JACETU010000004">
    <property type="protein sequence ID" value="KAF7431090.1"/>
    <property type="molecule type" value="Genomic_DNA"/>
</dbReference>
<organism evidence="2 3">
    <name type="scientific">Pleurotus ostreatus</name>
    <name type="common">Oyster mushroom</name>
    <name type="synonym">White-rot fungus</name>
    <dbReference type="NCBI Taxonomy" id="5322"/>
    <lineage>
        <taxon>Eukaryota</taxon>
        <taxon>Fungi</taxon>
        <taxon>Dikarya</taxon>
        <taxon>Basidiomycota</taxon>
        <taxon>Agaricomycotina</taxon>
        <taxon>Agaricomycetes</taxon>
        <taxon>Agaricomycetidae</taxon>
        <taxon>Agaricales</taxon>
        <taxon>Pleurotineae</taxon>
        <taxon>Pleurotaceae</taxon>
        <taxon>Pleurotus</taxon>
    </lineage>
</organism>
<accession>A0A8H6ZWX4</accession>
<evidence type="ECO:0000313" key="3">
    <source>
        <dbReference type="Proteomes" id="UP000623687"/>
    </source>
</evidence>
<keyword evidence="3" id="KW-1185">Reference proteome</keyword>
<dbReference type="EMBL" id="JACETU010000016">
    <property type="protein sequence ID" value="KAF7416021.1"/>
    <property type="molecule type" value="Genomic_DNA"/>
</dbReference>
<dbReference type="VEuPathDB" id="FungiDB:PC9H_006809"/>
<protein>
    <submittedName>
        <fullName evidence="2">Uncharacterized protein</fullName>
    </submittedName>
</protein>
<dbReference type="Proteomes" id="UP000623687">
    <property type="component" value="Unassembled WGS sequence"/>
</dbReference>
<evidence type="ECO:0000313" key="2">
    <source>
        <dbReference type="EMBL" id="KAF7431090.1"/>
    </source>
</evidence>
<reference evidence="2" key="1">
    <citation type="submission" date="2019-07" db="EMBL/GenBank/DDBJ databases">
        <authorList>
            <person name="Palmer J.M."/>
        </authorList>
    </citation>
    <scope>NUCLEOTIDE SEQUENCE</scope>
    <source>
        <strain evidence="2">PC9</strain>
    </source>
</reference>
<gene>
    <name evidence="1" type="ORF">PC9H_002808</name>
    <name evidence="2" type="ORF">PC9H_006809</name>
</gene>
<dbReference type="VEuPathDB" id="FungiDB:PC9H_002808"/>
<sequence length="407" mass="44701">MTDSTKPQIALVGSYSDAFVTALQDDFEVEQCDSVPNPATRTSSLAALALKDDDYTLSESDITLMLPDKTVLIFFGPTSTLLETIQSATNTPIDIPSLGLVDGLPLLVYMVDGMVNVASNSIPSEAQVLPLMQSALKKDSKMANQGFQLQVSPVDLVEQAAMSIDSAVSATRSTRAYVSNLEPPAGVIGFKRQKYNLNWYTDVYSYATGADCRGKTSGQFTSAGGIVAVDRGAMTGHHPGSSLQMTTYQPRGPESQIDGQVQYNISFEQDMQMFNNNGNSAYTFKAQYTNSFTLDQFQLHEVPGDSGVDFSVDYNGYYDRWADPTFVTDKWWNPGVYQKVKRQGRSYWIVRENLPADNLPINGLTVLSSSVGKYPLGCRAFKSNYWRTTSDDNHVSDADHMLLSVNV</sequence>
<dbReference type="AlphaFoldDB" id="A0A8H6ZWX4"/>
<evidence type="ECO:0000313" key="1">
    <source>
        <dbReference type="EMBL" id="KAF7416021.1"/>
    </source>
</evidence>
<name>A0A8H6ZWX4_PLEOS</name>